<dbReference type="EMBL" id="JAVREV010000023">
    <property type="protein sequence ID" value="MDT0446881.1"/>
    <property type="molecule type" value="Genomic_DNA"/>
</dbReference>
<protein>
    <submittedName>
        <fullName evidence="2">Uncharacterized protein</fullName>
    </submittedName>
</protein>
<feature type="region of interest" description="Disordered" evidence="1">
    <location>
        <begin position="1"/>
        <end position="40"/>
    </location>
</feature>
<sequence>MALADEHVRDEAGDGGTEAGAEGGKAEGGKEAESVAPPTRYHMITPTDWFRIPLRSEEKRARAVAVLVDLAYPNRDEMATKRRELRELMTNVTDSAAERDAIEIYLSTHAALGVPIPASLMVTAEPEDPSMPQQLPTAMLADGIRDKYRGDADVSVVQLPSGEAVRSRRLELSDDSKELGQSEERPNTLLEFYLPVPRSTAWLVLTFSAPLRELADAQVQMFDAIAGSFRWSK</sequence>
<gene>
    <name evidence="2" type="ORF">RM779_30435</name>
</gene>
<name>A0ABU2SDZ0_9ACTN</name>
<dbReference type="Proteomes" id="UP001183615">
    <property type="component" value="Unassembled WGS sequence"/>
</dbReference>
<feature type="compositionally biased region" description="Basic and acidic residues" evidence="1">
    <location>
        <begin position="24"/>
        <end position="33"/>
    </location>
</feature>
<evidence type="ECO:0000313" key="2">
    <source>
        <dbReference type="EMBL" id="MDT0446881.1"/>
    </source>
</evidence>
<reference evidence="3" key="1">
    <citation type="submission" date="2023-07" db="EMBL/GenBank/DDBJ databases">
        <title>30 novel species of actinomycetes from the DSMZ collection.</title>
        <authorList>
            <person name="Nouioui I."/>
        </authorList>
    </citation>
    <scope>NUCLEOTIDE SEQUENCE [LARGE SCALE GENOMIC DNA]</scope>
    <source>
        <strain evidence="3">DSM 41886</strain>
    </source>
</reference>
<dbReference type="RefSeq" id="WP_311621019.1">
    <property type="nucleotide sequence ID" value="NZ_JAVREV010000023.1"/>
</dbReference>
<keyword evidence="3" id="KW-1185">Reference proteome</keyword>
<evidence type="ECO:0000313" key="3">
    <source>
        <dbReference type="Proteomes" id="UP001183615"/>
    </source>
</evidence>
<comment type="caution">
    <text evidence="2">The sequence shown here is derived from an EMBL/GenBank/DDBJ whole genome shotgun (WGS) entry which is preliminary data.</text>
</comment>
<feature type="compositionally biased region" description="Basic and acidic residues" evidence="1">
    <location>
        <begin position="1"/>
        <end position="12"/>
    </location>
</feature>
<evidence type="ECO:0000256" key="1">
    <source>
        <dbReference type="SAM" id="MobiDB-lite"/>
    </source>
</evidence>
<organism evidence="2 3">
    <name type="scientific">Streptomyces johnsoniae</name>
    <dbReference type="NCBI Taxonomy" id="3075532"/>
    <lineage>
        <taxon>Bacteria</taxon>
        <taxon>Bacillati</taxon>
        <taxon>Actinomycetota</taxon>
        <taxon>Actinomycetes</taxon>
        <taxon>Kitasatosporales</taxon>
        <taxon>Streptomycetaceae</taxon>
        <taxon>Streptomyces</taxon>
    </lineage>
</organism>
<feature type="compositionally biased region" description="Gly residues" evidence="1">
    <location>
        <begin position="14"/>
        <end position="23"/>
    </location>
</feature>
<accession>A0ABU2SDZ0</accession>
<proteinExistence type="predicted"/>